<dbReference type="Gene3D" id="3.40.50.10790">
    <property type="entry name" value="S-adenosyl-l-methionine hydroxide adenosyltransferase, N-terminal"/>
    <property type="match status" value="1"/>
</dbReference>
<reference evidence="5 6" key="1">
    <citation type="journal article" date="2020" name="Microorganisms">
        <title>Osmotic Adaptation and Compatible Solute Biosynthesis of Phototrophic Bacteria as Revealed from Genome Analyses.</title>
        <authorList>
            <person name="Imhoff J.F."/>
            <person name="Rahn T."/>
            <person name="Kunzel S."/>
            <person name="Keller A."/>
            <person name="Neulinger S.C."/>
        </authorList>
    </citation>
    <scope>NUCLEOTIDE SEQUENCE [LARGE SCALE GENOMIC DNA]</scope>
    <source>
        <strain evidence="5 6">DSM 21303</strain>
    </source>
</reference>
<proteinExistence type="inferred from homology"/>
<comment type="similarity">
    <text evidence="2">Belongs to the SAM hydrolase / SAM-dependent halogenase family.</text>
</comment>
<dbReference type="SUPFAM" id="SSF101852">
    <property type="entry name" value="Bacterial fluorinating enzyme, C-terminal domain"/>
    <property type="match status" value="1"/>
</dbReference>
<keyword evidence="1" id="KW-0949">S-adenosyl-L-methionine</keyword>
<dbReference type="Pfam" id="PF01887">
    <property type="entry name" value="SAM_HAT_N"/>
    <property type="match status" value="1"/>
</dbReference>
<name>A0A9X1B952_9GAMM</name>
<organism evidence="5 6">
    <name type="scientific">Thiocapsa imhoffii</name>
    <dbReference type="NCBI Taxonomy" id="382777"/>
    <lineage>
        <taxon>Bacteria</taxon>
        <taxon>Pseudomonadati</taxon>
        <taxon>Pseudomonadota</taxon>
        <taxon>Gammaproteobacteria</taxon>
        <taxon>Chromatiales</taxon>
        <taxon>Chromatiaceae</taxon>
        <taxon>Thiocapsa</taxon>
    </lineage>
</organism>
<keyword evidence="6" id="KW-1185">Reference proteome</keyword>
<accession>A0A9X1B952</accession>
<gene>
    <name evidence="5" type="ORF">CKO25_13305</name>
</gene>
<dbReference type="InterPro" id="IPR023228">
    <property type="entry name" value="SAM_OH_AdoTrfase_N_sf"/>
</dbReference>
<feature type="domain" description="S-adenosyl-l-methionine hydroxide adenosyltransferase C-terminal" evidence="4">
    <location>
        <begin position="168"/>
        <end position="245"/>
    </location>
</feature>
<evidence type="ECO:0000256" key="2">
    <source>
        <dbReference type="ARBA" id="ARBA00024035"/>
    </source>
</evidence>
<dbReference type="InterPro" id="IPR023227">
    <property type="entry name" value="SAM_OH_AdoTrfase_C_sf"/>
</dbReference>
<protein>
    <recommendedName>
        <fullName evidence="7">SAM-dependent chlorinase/fluorinase</fullName>
    </recommendedName>
</protein>
<evidence type="ECO:0000256" key="1">
    <source>
        <dbReference type="ARBA" id="ARBA00022691"/>
    </source>
</evidence>
<dbReference type="EMBL" id="NRSD01000014">
    <property type="protein sequence ID" value="MBK1645604.1"/>
    <property type="molecule type" value="Genomic_DNA"/>
</dbReference>
<dbReference type="InterPro" id="IPR002747">
    <property type="entry name" value="SAM_OH_AdoTrfase"/>
</dbReference>
<dbReference type="PANTHER" id="PTHR35092">
    <property type="entry name" value="CHLORINASE MJ1651"/>
    <property type="match status" value="1"/>
</dbReference>
<dbReference type="PIRSF" id="PIRSF006779">
    <property type="entry name" value="UCP006779"/>
    <property type="match status" value="1"/>
</dbReference>
<comment type="caution">
    <text evidence="5">The sequence shown here is derived from an EMBL/GenBank/DDBJ whole genome shotgun (WGS) entry which is preliminary data.</text>
</comment>
<dbReference type="Pfam" id="PF20257">
    <property type="entry name" value="SAM_HAT_C"/>
    <property type="match status" value="1"/>
</dbReference>
<dbReference type="SUPFAM" id="SSF102522">
    <property type="entry name" value="Bacterial fluorinating enzyme, N-terminal domain"/>
    <property type="match status" value="1"/>
</dbReference>
<dbReference type="PANTHER" id="PTHR35092:SF1">
    <property type="entry name" value="CHLORINASE MJ1651"/>
    <property type="match status" value="1"/>
</dbReference>
<dbReference type="InterPro" id="IPR046469">
    <property type="entry name" value="SAM_HAT_N"/>
</dbReference>
<dbReference type="InterPro" id="IPR046470">
    <property type="entry name" value="SAM_HAT_C"/>
</dbReference>
<evidence type="ECO:0000313" key="5">
    <source>
        <dbReference type="EMBL" id="MBK1645604.1"/>
    </source>
</evidence>
<dbReference type="Gene3D" id="2.40.30.90">
    <property type="entry name" value="Bacterial fluorinating enzyme like"/>
    <property type="match status" value="1"/>
</dbReference>
<evidence type="ECO:0000259" key="4">
    <source>
        <dbReference type="Pfam" id="PF20257"/>
    </source>
</evidence>
<feature type="domain" description="S-adenosyl-l-methionine hydroxide adenosyltransferase N-terminal" evidence="3">
    <location>
        <begin position="10"/>
        <end position="148"/>
    </location>
</feature>
<sequence>MPMTPTVQRIVLITDFGPGLYVGQLQAWLTAWLPQVPILDLIHDLTPFRPDLAGYLLPAMVRDMPSGTLYVCVVDPGVGGARAGLLIETPGAWFIGPDNGLFAPLVRATPAARPHRIGWQPEQMSASFHARDWFVPAAHRWVRGQSLDLSRLEPAAMVGGDWPSEQAAILYRDHFGNLMTGLRAQGRSHSGLLHVGDRLLRHARTFCEAPSGMPFWYENSLGLIEIAVNQGSAQRRLGLVPGDPVGPFCNPDGTRIEIG</sequence>
<dbReference type="Proteomes" id="UP001138802">
    <property type="component" value="Unassembled WGS sequence"/>
</dbReference>
<evidence type="ECO:0000313" key="6">
    <source>
        <dbReference type="Proteomes" id="UP001138802"/>
    </source>
</evidence>
<dbReference type="AlphaFoldDB" id="A0A9X1B952"/>
<evidence type="ECO:0000259" key="3">
    <source>
        <dbReference type="Pfam" id="PF01887"/>
    </source>
</evidence>
<evidence type="ECO:0008006" key="7">
    <source>
        <dbReference type="Google" id="ProtNLM"/>
    </source>
</evidence>